<dbReference type="Gene3D" id="1.10.287.2250">
    <property type="match status" value="2"/>
</dbReference>
<dbReference type="STRING" id="4536.A0A0E0GUN2"/>
<evidence type="ECO:0000313" key="1">
    <source>
        <dbReference type="EnsemblPlants" id="ONIVA03G37950.1"/>
    </source>
</evidence>
<proteinExistence type="predicted"/>
<name>A0A0E0GUN2_ORYNI</name>
<evidence type="ECO:0008006" key="3">
    <source>
        <dbReference type="Google" id="ProtNLM"/>
    </source>
</evidence>
<dbReference type="EnsemblPlants" id="ONIVA03G37950.1">
    <property type="protein sequence ID" value="ONIVA03G37950.1"/>
    <property type="gene ID" value="ONIVA03G37950"/>
</dbReference>
<reference evidence="1" key="1">
    <citation type="submission" date="2015-04" db="UniProtKB">
        <authorList>
            <consortium name="EnsemblPlants"/>
        </authorList>
    </citation>
    <scope>IDENTIFICATION</scope>
    <source>
        <strain evidence="1">SL10</strain>
    </source>
</reference>
<dbReference type="AlphaFoldDB" id="A0A0E0GUN2"/>
<reference evidence="1" key="2">
    <citation type="submission" date="2018-04" db="EMBL/GenBank/DDBJ databases">
        <title>OnivRS2 (Oryza nivara Reference Sequence Version 2).</title>
        <authorList>
            <person name="Zhang J."/>
            <person name="Kudrna D."/>
            <person name="Lee S."/>
            <person name="Talag J."/>
            <person name="Rajasekar S."/>
            <person name="Welchert J."/>
            <person name="Hsing Y.-I."/>
            <person name="Wing R.A."/>
        </authorList>
    </citation>
    <scope>NUCLEOTIDE SEQUENCE [LARGE SCALE GENOMIC DNA]</scope>
    <source>
        <strain evidence="1">SL10</strain>
    </source>
</reference>
<dbReference type="Proteomes" id="UP000006591">
    <property type="component" value="Chromosome 3"/>
</dbReference>
<dbReference type="HOGENOM" id="CLU_070934_0_0_1"/>
<sequence length="254" mass="29445">MSTAALVASLARDAARAAARLAAAAAPHDGHEPGAFLTNFDESADDFTHKDFESDEAIWAMYERWCKAYDKKRDLAEMTHRFKIFKKNAEALHRSNEGASKYEKIYCGPYCDGFDEQEKAEALLKFRHFPRPGAFLTNFDESADDFTHKDFESDEAIWAMYERWCKAYDKKRDLAEMTHRFKIFKKNAEALHRSNEGASKYEKIYCGPYCDGFDEQEKAEALLKFRHFPRVCEYVESFKIDFPKSREIDSPNQS</sequence>
<evidence type="ECO:0000313" key="2">
    <source>
        <dbReference type="Proteomes" id="UP000006591"/>
    </source>
</evidence>
<accession>A0A0E0GUN2</accession>
<organism evidence="1">
    <name type="scientific">Oryza nivara</name>
    <name type="common">Indian wild rice</name>
    <name type="synonym">Oryza sativa f. spontanea</name>
    <dbReference type="NCBI Taxonomy" id="4536"/>
    <lineage>
        <taxon>Eukaryota</taxon>
        <taxon>Viridiplantae</taxon>
        <taxon>Streptophyta</taxon>
        <taxon>Embryophyta</taxon>
        <taxon>Tracheophyta</taxon>
        <taxon>Spermatophyta</taxon>
        <taxon>Magnoliopsida</taxon>
        <taxon>Liliopsida</taxon>
        <taxon>Poales</taxon>
        <taxon>Poaceae</taxon>
        <taxon>BOP clade</taxon>
        <taxon>Oryzoideae</taxon>
        <taxon>Oryzeae</taxon>
        <taxon>Oryzinae</taxon>
        <taxon>Oryza</taxon>
    </lineage>
</organism>
<protein>
    <recommendedName>
        <fullName evidence="3">Cathepsin propeptide inhibitor domain-containing protein</fullName>
    </recommendedName>
</protein>
<dbReference type="Gramene" id="ONIVA03G37950.1">
    <property type="protein sequence ID" value="ONIVA03G37950.1"/>
    <property type="gene ID" value="ONIVA03G37950"/>
</dbReference>
<keyword evidence="2" id="KW-1185">Reference proteome</keyword>